<dbReference type="AlphaFoldDB" id="A0A1M4TSZ1"/>
<dbReference type="InterPro" id="IPR032675">
    <property type="entry name" value="LRR_dom_sf"/>
</dbReference>
<evidence type="ECO:0000313" key="2">
    <source>
        <dbReference type="EMBL" id="SHE47620.1"/>
    </source>
</evidence>
<dbReference type="OrthoDB" id="1033401at2"/>
<dbReference type="Proteomes" id="UP000184436">
    <property type="component" value="Unassembled WGS sequence"/>
</dbReference>
<dbReference type="EMBL" id="FQVD01000002">
    <property type="protein sequence ID" value="SHE47620.1"/>
    <property type="molecule type" value="Genomic_DNA"/>
</dbReference>
<name>A0A1M4TSZ1_9BACE</name>
<accession>A0A1M4TSZ1</accession>
<evidence type="ECO:0000313" key="3">
    <source>
        <dbReference type="Proteomes" id="UP000184436"/>
    </source>
</evidence>
<dbReference type="Gene3D" id="3.40.50.12480">
    <property type="match status" value="1"/>
</dbReference>
<evidence type="ECO:0000256" key="1">
    <source>
        <dbReference type="SAM" id="SignalP"/>
    </source>
</evidence>
<gene>
    <name evidence="2" type="ORF">SAMN05444349_102238</name>
</gene>
<keyword evidence="1" id="KW-0732">Signal</keyword>
<feature type="signal peptide" evidence="1">
    <location>
        <begin position="1"/>
        <end position="21"/>
    </location>
</feature>
<dbReference type="RefSeq" id="WP_073349130.1">
    <property type="nucleotide sequence ID" value="NZ_FQVD01000002.1"/>
</dbReference>
<organism evidence="2 3">
    <name type="scientific">Bacteroides faecichinchillae</name>
    <dbReference type="NCBI Taxonomy" id="871325"/>
    <lineage>
        <taxon>Bacteria</taxon>
        <taxon>Pseudomonadati</taxon>
        <taxon>Bacteroidota</taxon>
        <taxon>Bacteroidia</taxon>
        <taxon>Bacteroidales</taxon>
        <taxon>Bacteroidaceae</taxon>
        <taxon>Bacteroides</taxon>
    </lineage>
</organism>
<dbReference type="Pfam" id="PF13306">
    <property type="entry name" value="LRR_5"/>
    <property type="match status" value="2"/>
</dbReference>
<sequence>MIKKLLFTLLFGMLVLPLANAQTSSMKIETYKIDNVSTRGLNPNTKGDEEFDLGDGPGWGNTLIFAGEYYPHRSIIQRIKECWNPDPNSEFWNEYGLEPDYEIWKKTIDNIIIQDKQNPEDGTWHHTYLTAEDFKFMRDSLPNLNDVRMYGNAEIRGYKGENGTLNGYHEYPDGEIPPYAFDKSYNNKKLNKKPQYKSIILPKNITSIGEYALANIIDLYLDSEEQWNESFYNDSGNPDKPNAKRFWNDLFDGYIYLSNLKNLKTIKDNAFANTISTRIYLPENLESIGENAFNSDIIKDRAINTNLDSIIVTSPKPPIIKENSFGDKFKNSIVYLTDKGLYNKYKMDDNWGLSKNLTYFGYVSPNPIDIRLDKGKLIINIKDDATETGVVSCFQDGRKVSDIELNTGNNIVNLNPKMEYKISVEAEEFNLKPYKVNTKR</sequence>
<protein>
    <submittedName>
        <fullName evidence="2">Leucine rich repeat-containing protein</fullName>
    </submittedName>
</protein>
<feature type="chain" id="PRO_5030031065" evidence="1">
    <location>
        <begin position="22"/>
        <end position="440"/>
    </location>
</feature>
<proteinExistence type="predicted"/>
<dbReference type="Gene3D" id="3.80.10.10">
    <property type="entry name" value="Ribonuclease Inhibitor"/>
    <property type="match status" value="1"/>
</dbReference>
<reference evidence="2 3" key="1">
    <citation type="submission" date="2016-11" db="EMBL/GenBank/DDBJ databases">
        <authorList>
            <person name="Jaros S."/>
            <person name="Januszkiewicz K."/>
            <person name="Wedrychowicz H."/>
        </authorList>
    </citation>
    <scope>NUCLEOTIDE SEQUENCE [LARGE SCALE GENOMIC DNA]</scope>
    <source>
        <strain evidence="2 3">DSM 26883</strain>
    </source>
</reference>
<keyword evidence="3" id="KW-1185">Reference proteome</keyword>
<dbReference type="InterPro" id="IPR026906">
    <property type="entry name" value="LRR_5"/>
</dbReference>
<dbReference type="STRING" id="871325.SAMN05444349_102238"/>